<sequence length="58" mass="6489">MPLLPGYLQPLIKQRCLHQAEISPLNDCSFACVCHCRAVESTVQKVQRSSSSEIHMFG</sequence>
<accession>A0A0A9EJQ4</accession>
<evidence type="ECO:0000313" key="1">
    <source>
        <dbReference type="EMBL" id="JAD98070.1"/>
    </source>
</evidence>
<dbReference type="AlphaFoldDB" id="A0A0A9EJQ4"/>
<reference evidence="1" key="1">
    <citation type="submission" date="2014-09" db="EMBL/GenBank/DDBJ databases">
        <authorList>
            <person name="Magalhaes I.L.F."/>
            <person name="Oliveira U."/>
            <person name="Santos F.R."/>
            <person name="Vidigal T.H.D.A."/>
            <person name="Brescovit A.D."/>
            <person name="Santos A.J."/>
        </authorList>
    </citation>
    <scope>NUCLEOTIDE SEQUENCE</scope>
    <source>
        <tissue evidence="1">Shoot tissue taken approximately 20 cm above the soil surface</tissue>
    </source>
</reference>
<organism evidence="1">
    <name type="scientific">Arundo donax</name>
    <name type="common">Giant reed</name>
    <name type="synonym">Donax arundinaceus</name>
    <dbReference type="NCBI Taxonomy" id="35708"/>
    <lineage>
        <taxon>Eukaryota</taxon>
        <taxon>Viridiplantae</taxon>
        <taxon>Streptophyta</taxon>
        <taxon>Embryophyta</taxon>
        <taxon>Tracheophyta</taxon>
        <taxon>Spermatophyta</taxon>
        <taxon>Magnoliopsida</taxon>
        <taxon>Liliopsida</taxon>
        <taxon>Poales</taxon>
        <taxon>Poaceae</taxon>
        <taxon>PACMAD clade</taxon>
        <taxon>Arundinoideae</taxon>
        <taxon>Arundineae</taxon>
        <taxon>Arundo</taxon>
    </lineage>
</organism>
<proteinExistence type="predicted"/>
<dbReference type="EMBL" id="GBRH01199825">
    <property type="protein sequence ID" value="JAD98070.1"/>
    <property type="molecule type" value="Transcribed_RNA"/>
</dbReference>
<name>A0A0A9EJQ4_ARUDO</name>
<reference evidence="1" key="2">
    <citation type="journal article" date="2015" name="Data Brief">
        <title>Shoot transcriptome of the giant reed, Arundo donax.</title>
        <authorList>
            <person name="Barrero R.A."/>
            <person name="Guerrero F.D."/>
            <person name="Moolhuijzen P."/>
            <person name="Goolsby J.A."/>
            <person name="Tidwell J."/>
            <person name="Bellgard S.E."/>
            <person name="Bellgard M.I."/>
        </authorList>
    </citation>
    <scope>NUCLEOTIDE SEQUENCE</scope>
    <source>
        <tissue evidence="1">Shoot tissue taken approximately 20 cm above the soil surface</tissue>
    </source>
</reference>
<protein>
    <submittedName>
        <fullName evidence="1">Uncharacterized protein</fullName>
    </submittedName>
</protein>